<dbReference type="NCBIfam" id="TIGR03831">
    <property type="entry name" value="YgiT_finger"/>
    <property type="match status" value="1"/>
</dbReference>
<proteinExistence type="predicted"/>
<comment type="caution">
    <text evidence="1">The sequence shown here is derived from an EMBL/GenBank/DDBJ whole genome shotgun (WGS) entry which is preliminary data.</text>
</comment>
<dbReference type="AlphaFoldDB" id="A0A2N5M899"/>
<protein>
    <submittedName>
        <fullName evidence="1">YokU family protein</fullName>
    </submittedName>
</protein>
<keyword evidence="2" id="KW-1185">Reference proteome</keyword>
<dbReference type="NCBIfam" id="TIGR03829">
    <property type="entry name" value="YokU_near_AblA"/>
    <property type="match status" value="1"/>
</dbReference>
<organism evidence="1 2">
    <name type="scientific">Peribacillus deserti</name>
    <dbReference type="NCBI Taxonomy" id="673318"/>
    <lineage>
        <taxon>Bacteria</taxon>
        <taxon>Bacillati</taxon>
        <taxon>Bacillota</taxon>
        <taxon>Bacilli</taxon>
        <taxon>Bacillales</taxon>
        <taxon>Bacillaceae</taxon>
        <taxon>Peribacillus</taxon>
    </lineage>
</organism>
<sequence length="91" mass="10608">MRCVWCESDGAEMRTAAVYWELPDGTRTIEIKETPTIACDECGMNYQSDELVTEIEDQLFLIDTKTLPQVMSFSELMAQPRLLKRNYFKFD</sequence>
<dbReference type="EMBL" id="PGUY01000020">
    <property type="protein sequence ID" value="PLT30567.1"/>
    <property type="molecule type" value="Genomic_DNA"/>
</dbReference>
<evidence type="ECO:0000313" key="2">
    <source>
        <dbReference type="Proteomes" id="UP000234748"/>
    </source>
</evidence>
<accession>A0A2N5M899</accession>
<evidence type="ECO:0000313" key="1">
    <source>
        <dbReference type="EMBL" id="PLT30567.1"/>
    </source>
</evidence>
<dbReference type="Proteomes" id="UP000234748">
    <property type="component" value="Unassembled WGS sequence"/>
</dbReference>
<dbReference type="CDD" id="cd12870">
    <property type="entry name" value="MqsA"/>
    <property type="match status" value="1"/>
</dbReference>
<name>A0A2N5M899_9BACI</name>
<dbReference type="InterPro" id="IPR022451">
    <property type="entry name" value="CHP03829_YokU"/>
</dbReference>
<dbReference type="InterPro" id="IPR022453">
    <property type="entry name" value="Znf_MqsA-type"/>
</dbReference>
<dbReference type="OrthoDB" id="2666319at2"/>
<dbReference type="Pfam" id="PF14122">
    <property type="entry name" value="YokU"/>
    <property type="match status" value="1"/>
</dbReference>
<dbReference type="RefSeq" id="WP_101640941.1">
    <property type="nucleotide sequence ID" value="NZ_PGUY01000020.1"/>
</dbReference>
<reference evidence="1 2" key="1">
    <citation type="submission" date="2017-11" db="EMBL/GenBank/DDBJ databases">
        <title>Comparitive Functional Genomics of Dry Heat Resistant strains isolated from the Viking Spacecraft.</title>
        <authorList>
            <person name="Seuylemezian A."/>
            <person name="Cooper K."/>
            <person name="Vaishampayan P."/>
        </authorList>
    </citation>
    <scope>NUCLEOTIDE SEQUENCE [LARGE SCALE GENOMIC DNA]</scope>
    <source>
        <strain evidence="1 2">V1-29</strain>
    </source>
</reference>
<gene>
    <name evidence="1" type="ORF">CUU66_06890</name>
</gene>